<reference evidence="1 2" key="1">
    <citation type="journal article" date="2024" name="IMA Fungus">
        <title>Apiospora arundinis, a panoply of carbohydrate-active enzymes and secondary metabolites.</title>
        <authorList>
            <person name="Sorensen T."/>
            <person name="Petersen C."/>
            <person name="Muurmann A.T."/>
            <person name="Christiansen J.V."/>
            <person name="Brundto M.L."/>
            <person name="Overgaard C.K."/>
            <person name="Boysen A.T."/>
            <person name="Wollenberg R.D."/>
            <person name="Larsen T.O."/>
            <person name="Sorensen J.L."/>
            <person name="Nielsen K.L."/>
            <person name="Sondergaard T.E."/>
        </authorList>
    </citation>
    <scope>NUCLEOTIDE SEQUENCE [LARGE SCALE GENOMIC DNA]</scope>
    <source>
        <strain evidence="1 2">AAU 773</strain>
    </source>
</reference>
<sequence length="291" mass="33584">MPFPLYDMLKTIDSFPPMRPDITYADLINIHGGFSWYKRREVLKWLCSTFRGMIVPTPPSDKVKFDMPLPSPVRVIQASFIFLNSHPERESQFKQQLKDHNNSTGGVAAFHGASLHNTFNILCDRANQHRNPGGKIFYSKEPSVAAFYAWRSLSPEQSQISGQGWTNSMFKCHSMMFGLEVAEQAEFYGVDHEANSHQERLMVHHIFALSPAAEETYRDVYGHKYWVQNRSPRPQMEETFRRIHDGRLLREVSEGQRDHGGVLARGRDSSIFTQRASEVLMLNLQFRLYVT</sequence>
<evidence type="ECO:0000313" key="2">
    <source>
        <dbReference type="Proteomes" id="UP001390339"/>
    </source>
</evidence>
<proteinExistence type="predicted"/>
<comment type="caution">
    <text evidence="1">The sequence shown here is derived from an EMBL/GenBank/DDBJ whole genome shotgun (WGS) entry which is preliminary data.</text>
</comment>
<gene>
    <name evidence="1" type="ORF">PGQ11_009777</name>
</gene>
<name>A0ABR2I7J1_9PEZI</name>
<dbReference type="EMBL" id="JAPCWZ010000006">
    <property type="protein sequence ID" value="KAK8859043.1"/>
    <property type="molecule type" value="Genomic_DNA"/>
</dbReference>
<keyword evidence="2" id="KW-1185">Reference proteome</keyword>
<evidence type="ECO:0000313" key="1">
    <source>
        <dbReference type="EMBL" id="KAK8859043.1"/>
    </source>
</evidence>
<protein>
    <submittedName>
        <fullName evidence="1">Uncharacterized protein</fullName>
    </submittedName>
</protein>
<dbReference type="Proteomes" id="UP001390339">
    <property type="component" value="Unassembled WGS sequence"/>
</dbReference>
<accession>A0ABR2I7J1</accession>
<organism evidence="1 2">
    <name type="scientific">Apiospora arundinis</name>
    <dbReference type="NCBI Taxonomy" id="335852"/>
    <lineage>
        <taxon>Eukaryota</taxon>
        <taxon>Fungi</taxon>
        <taxon>Dikarya</taxon>
        <taxon>Ascomycota</taxon>
        <taxon>Pezizomycotina</taxon>
        <taxon>Sordariomycetes</taxon>
        <taxon>Xylariomycetidae</taxon>
        <taxon>Amphisphaeriales</taxon>
        <taxon>Apiosporaceae</taxon>
        <taxon>Apiospora</taxon>
    </lineage>
</organism>